<proteinExistence type="predicted"/>
<organism evidence="2 3">
    <name type="scientific">Vibrio rotiferianus</name>
    <dbReference type="NCBI Taxonomy" id="190895"/>
    <lineage>
        <taxon>Bacteria</taxon>
        <taxon>Pseudomonadati</taxon>
        <taxon>Pseudomonadota</taxon>
        <taxon>Gammaproteobacteria</taxon>
        <taxon>Vibrionales</taxon>
        <taxon>Vibrionaceae</taxon>
        <taxon>Vibrio</taxon>
    </lineage>
</organism>
<protein>
    <submittedName>
        <fullName evidence="2">Uncharacterized protein</fullName>
    </submittedName>
</protein>
<dbReference type="Proteomes" id="UP000315115">
    <property type="component" value="Chromosome 2"/>
</dbReference>
<evidence type="ECO:0000313" key="3">
    <source>
        <dbReference type="Proteomes" id="UP000315115"/>
    </source>
</evidence>
<dbReference type="EMBL" id="AP019799">
    <property type="protein sequence ID" value="BBL91500.1"/>
    <property type="molecule type" value="Genomic_DNA"/>
</dbReference>
<name>A0A510IGZ5_9VIBR</name>
<feature type="transmembrane region" description="Helical" evidence="1">
    <location>
        <begin position="64"/>
        <end position="86"/>
    </location>
</feature>
<evidence type="ECO:0000313" key="2">
    <source>
        <dbReference type="EMBL" id="BBL91500.1"/>
    </source>
</evidence>
<keyword evidence="1" id="KW-1133">Transmembrane helix</keyword>
<dbReference type="AlphaFoldDB" id="A0A510IGZ5"/>
<gene>
    <name evidence="2" type="ORF">VroAM7_41530</name>
</gene>
<accession>A0A510IGZ5</accession>
<sequence>MYKVDDFRIERDQFYVKNDVYPLSRVHDIEIKCLSIREKLFKTMCWMSIASSLLWLAWDTNYPNWYYWIALASVLMGIGFGVYFGAKYELRIEFALNDGTGLHWVPVAKCHNEQCLELFERQVAEVQAAITKYLIT</sequence>
<evidence type="ECO:0000256" key="1">
    <source>
        <dbReference type="SAM" id="Phobius"/>
    </source>
</evidence>
<reference evidence="3" key="1">
    <citation type="submission" date="2019-07" db="EMBL/GenBank/DDBJ databases">
        <title>Complete Genome Sequences of Vibrion rotiferianus strain AM7.</title>
        <authorList>
            <person name="Miyazaki K."/>
            <person name="Wiseschart A."/>
            <person name="Pootanakit K."/>
            <person name="Ishimori K."/>
            <person name="Kitahara K."/>
        </authorList>
    </citation>
    <scope>NUCLEOTIDE SEQUENCE [LARGE SCALE GENOMIC DNA]</scope>
    <source>
        <strain evidence="3">AM7</strain>
    </source>
</reference>
<keyword evidence="1" id="KW-0472">Membrane</keyword>
<keyword evidence="1" id="KW-0812">Transmembrane</keyword>